<evidence type="ECO:0000256" key="1">
    <source>
        <dbReference type="SAM" id="Phobius"/>
    </source>
</evidence>
<dbReference type="OrthoDB" id="4337641at2"/>
<feature type="transmembrane region" description="Helical" evidence="1">
    <location>
        <begin position="154"/>
        <end position="175"/>
    </location>
</feature>
<sequence length="299" mass="31972">MKTLRRVVRWSFAALVPGELVLVLCLAGGVRIPAGVRPALESAVLTLVAAAITLFCLDRRRHRRDGLDRRAAFLAAIADTVPAPVRTLAAHELVLSASLLRWVFRRGSHGVRDGDLPVRYAAGQTAVMFGFLFVCVVETVALALLIPWPVVHAVTLVLDIWGCYFVLALHASCVVRPHVIGADGSLRLRYGALVDIRIPADRIASVRPDRKFPESRLAAVDENGVADLAVGGQTTVTVELTEPVRYVRVLGRPAEARAIRFYADDAAPAVAALRAAGTNRTADAADAAGSAVADRAGNR</sequence>
<proteinExistence type="predicted"/>
<evidence type="ECO:0000313" key="2">
    <source>
        <dbReference type="EMBL" id="RMB85236.1"/>
    </source>
</evidence>
<evidence type="ECO:0000313" key="3">
    <source>
        <dbReference type="Proteomes" id="UP000270471"/>
    </source>
</evidence>
<comment type="caution">
    <text evidence="2">The sequence shown here is derived from an EMBL/GenBank/DDBJ whole genome shotgun (WGS) entry which is preliminary data.</text>
</comment>
<dbReference type="RefSeq" id="WP_121889676.1">
    <property type="nucleotide sequence ID" value="NZ_PENI01000007.1"/>
</dbReference>
<feature type="transmembrane region" description="Helical" evidence="1">
    <location>
        <begin position="126"/>
        <end position="148"/>
    </location>
</feature>
<keyword evidence="3" id="KW-1185">Reference proteome</keyword>
<organism evidence="2 3">
    <name type="scientific">Streptomyces shenzhenensis</name>
    <dbReference type="NCBI Taxonomy" id="943815"/>
    <lineage>
        <taxon>Bacteria</taxon>
        <taxon>Bacillati</taxon>
        <taxon>Actinomycetota</taxon>
        <taxon>Actinomycetes</taxon>
        <taxon>Kitasatosporales</taxon>
        <taxon>Streptomycetaceae</taxon>
        <taxon>Streptomyces</taxon>
    </lineage>
</organism>
<reference evidence="2 3" key="1">
    <citation type="submission" date="2017-11" db="EMBL/GenBank/DDBJ databases">
        <title>Draft genome of actinobacteria isolated from guarana (Paullinia cupana (Mart.) Ducke.</title>
        <authorList>
            <person name="Siqueira K.A."/>
            <person name="Liotti R.G."/>
            <person name="Mendes T.A.O."/>
            <person name="Soares M.A."/>
        </authorList>
    </citation>
    <scope>NUCLEOTIDE SEQUENCE [LARGE SCALE GENOMIC DNA]</scope>
    <source>
        <strain evidence="2 3">193</strain>
    </source>
</reference>
<gene>
    <name evidence="2" type="ORF">CTZ28_13850</name>
</gene>
<feature type="transmembrane region" description="Helical" evidence="1">
    <location>
        <begin position="38"/>
        <end position="57"/>
    </location>
</feature>
<feature type="transmembrane region" description="Helical" evidence="1">
    <location>
        <begin position="12"/>
        <end position="32"/>
    </location>
</feature>
<keyword evidence="1" id="KW-0812">Transmembrane</keyword>
<keyword evidence="1" id="KW-1133">Transmembrane helix</keyword>
<dbReference type="AlphaFoldDB" id="A0A3M0ISY0"/>
<protein>
    <submittedName>
        <fullName evidence="2">Uncharacterized protein</fullName>
    </submittedName>
</protein>
<keyword evidence="1" id="KW-0472">Membrane</keyword>
<name>A0A3M0ISY0_9ACTN</name>
<accession>A0A3M0ISY0</accession>
<dbReference type="Proteomes" id="UP000270471">
    <property type="component" value="Unassembled WGS sequence"/>
</dbReference>
<dbReference type="EMBL" id="PENI01000007">
    <property type="protein sequence ID" value="RMB85236.1"/>
    <property type="molecule type" value="Genomic_DNA"/>
</dbReference>